<feature type="region of interest" description="Disordered" evidence="5">
    <location>
        <begin position="337"/>
        <end position="360"/>
    </location>
</feature>
<evidence type="ECO:0000313" key="7">
    <source>
        <dbReference type="EMBL" id="MBB4660370.1"/>
    </source>
</evidence>
<comment type="similarity">
    <text evidence="1 4">Belongs to the glycosyl hydrolase 26 family.</text>
</comment>
<proteinExistence type="inferred from homology"/>
<dbReference type="Proteomes" id="UP000563524">
    <property type="component" value="Unassembled WGS sequence"/>
</dbReference>
<evidence type="ECO:0000259" key="6">
    <source>
        <dbReference type="PROSITE" id="PS51764"/>
    </source>
</evidence>
<feature type="domain" description="GH26" evidence="6">
    <location>
        <begin position="23"/>
        <end position="330"/>
    </location>
</feature>
<reference evidence="7 8" key="1">
    <citation type="submission" date="2020-08" db="EMBL/GenBank/DDBJ databases">
        <title>Genomic Encyclopedia of Type Strains, Phase IV (KMG-IV): sequencing the most valuable type-strain genomes for metagenomic binning, comparative biology and taxonomic classification.</title>
        <authorList>
            <person name="Goeker M."/>
        </authorList>
    </citation>
    <scope>NUCLEOTIDE SEQUENCE [LARGE SCALE GENOMIC DNA]</scope>
    <source>
        <strain evidence="7 8">DSM 102850</strain>
    </source>
</reference>
<evidence type="ECO:0000256" key="1">
    <source>
        <dbReference type="ARBA" id="ARBA00007754"/>
    </source>
</evidence>
<dbReference type="GO" id="GO:0006080">
    <property type="term" value="P:substituted mannan metabolic process"/>
    <property type="evidence" value="ECO:0007669"/>
    <property type="project" value="InterPro"/>
</dbReference>
<dbReference type="Gene3D" id="3.20.20.80">
    <property type="entry name" value="Glycosidases"/>
    <property type="match status" value="1"/>
</dbReference>
<name>A0A840I8U6_9PROT</name>
<dbReference type="PROSITE" id="PS51764">
    <property type="entry name" value="GH26"/>
    <property type="match status" value="1"/>
</dbReference>
<dbReference type="PRINTS" id="PR00739">
    <property type="entry name" value="GLHYDRLASE26"/>
</dbReference>
<protein>
    <submittedName>
        <fullName evidence="7">Mannan endo-1,4-beta-mannosidase</fullName>
        <ecNumber evidence="7">3.2.1.78</ecNumber>
    </submittedName>
</protein>
<evidence type="ECO:0000256" key="2">
    <source>
        <dbReference type="ARBA" id="ARBA00022801"/>
    </source>
</evidence>
<gene>
    <name evidence="7" type="ORF">GGQ59_002922</name>
</gene>
<dbReference type="InterPro" id="IPR022790">
    <property type="entry name" value="GH26_dom"/>
</dbReference>
<keyword evidence="8" id="KW-1185">Reference proteome</keyword>
<dbReference type="EMBL" id="JACHOB010000009">
    <property type="protein sequence ID" value="MBB4660370.1"/>
    <property type="molecule type" value="Genomic_DNA"/>
</dbReference>
<comment type="caution">
    <text evidence="7">The sequence shown here is derived from an EMBL/GenBank/DDBJ whole genome shotgun (WGS) entry which is preliminary data.</text>
</comment>
<dbReference type="Pfam" id="PF02156">
    <property type="entry name" value="Glyco_hydro_26"/>
    <property type="match status" value="1"/>
</dbReference>
<dbReference type="AlphaFoldDB" id="A0A840I8U6"/>
<keyword evidence="3 4" id="KW-0326">Glycosidase</keyword>
<dbReference type="PANTHER" id="PTHR40079:SF4">
    <property type="entry name" value="GH26 DOMAIN-CONTAINING PROTEIN-RELATED"/>
    <property type="match status" value="1"/>
</dbReference>
<organism evidence="7 8">
    <name type="scientific">Parvularcula dongshanensis</name>
    <dbReference type="NCBI Taxonomy" id="1173995"/>
    <lineage>
        <taxon>Bacteria</taxon>
        <taxon>Pseudomonadati</taxon>
        <taxon>Pseudomonadota</taxon>
        <taxon>Alphaproteobacteria</taxon>
        <taxon>Parvularculales</taxon>
        <taxon>Parvularculaceae</taxon>
        <taxon>Parvularcula</taxon>
    </lineage>
</organism>
<dbReference type="EC" id="3.2.1.78" evidence="7"/>
<evidence type="ECO:0000256" key="3">
    <source>
        <dbReference type="ARBA" id="ARBA00023295"/>
    </source>
</evidence>
<dbReference type="RefSeq" id="WP_183819856.1">
    <property type="nucleotide sequence ID" value="NZ_JACHOB010000009.1"/>
</dbReference>
<evidence type="ECO:0000256" key="4">
    <source>
        <dbReference type="PROSITE-ProRule" id="PRU01100"/>
    </source>
</evidence>
<keyword evidence="2 4" id="KW-0378">Hydrolase</keyword>
<dbReference type="InterPro" id="IPR000805">
    <property type="entry name" value="Glyco_hydro_26"/>
</dbReference>
<accession>A0A840I8U6</accession>
<dbReference type="SUPFAM" id="SSF51445">
    <property type="entry name" value="(Trans)glycosidases"/>
    <property type="match status" value="1"/>
</dbReference>
<feature type="active site" description="Nucleophile" evidence="4">
    <location>
        <position position="273"/>
    </location>
</feature>
<evidence type="ECO:0000313" key="8">
    <source>
        <dbReference type="Proteomes" id="UP000563524"/>
    </source>
</evidence>
<dbReference type="GO" id="GO:0016985">
    <property type="term" value="F:mannan endo-1,4-beta-mannosidase activity"/>
    <property type="evidence" value="ECO:0007669"/>
    <property type="project" value="UniProtKB-EC"/>
</dbReference>
<feature type="active site" description="Proton donor" evidence="4">
    <location>
        <position position="177"/>
    </location>
</feature>
<dbReference type="PANTHER" id="PTHR40079">
    <property type="entry name" value="MANNAN ENDO-1,4-BETA-MANNOSIDASE E-RELATED"/>
    <property type="match status" value="1"/>
</dbReference>
<evidence type="ECO:0000256" key="5">
    <source>
        <dbReference type="SAM" id="MobiDB-lite"/>
    </source>
</evidence>
<dbReference type="InterPro" id="IPR017853">
    <property type="entry name" value="GH"/>
</dbReference>
<sequence length="360" mass="40634">MKRVAIAAYLLLGGTGADGADAQDRNSVFRLITKTADAGLTLSGQQVNAVRSFEEFTCYERAAQLTGKEAVVLGMETMGVQRNPFFRDQFTNRAREHAARGGIIAITWHPRNPIEWCRAGEYYSCSLGTMDQADFDRVVTPGTSADQMWMADVDELAGLLTQLTEAGMAPVFRPWHEMSGRWFWWGQKTPESFAALWRRPHDRLTNHDGLRDLVWAWSPDKESEGAERYYPIDREPDFVGADLYAADSDGPMSETAEGNVRPLHPSGLFAFTEVGLLPSNEIFEKIAPSWFLLWTNEFIDRHLSREPCERCNETSDVSRIYALDRVVTMDELRWPSGAPIVDTTDLPPRPPRLCPQGDRR</sequence>